<comment type="caution">
    <text evidence="1">The sequence shown here is derived from an EMBL/GenBank/DDBJ whole genome shotgun (WGS) entry which is preliminary data.</text>
</comment>
<dbReference type="EMBL" id="NIOF01000003">
    <property type="protein sequence ID" value="OWQ91420.1"/>
    <property type="molecule type" value="Genomic_DNA"/>
</dbReference>
<dbReference type="Gene3D" id="1.25.40.10">
    <property type="entry name" value="Tetratricopeptide repeat domain"/>
    <property type="match status" value="1"/>
</dbReference>
<evidence type="ECO:0000313" key="2">
    <source>
        <dbReference type="Proteomes" id="UP000197468"/>
    </source>
</evidence>
<proteinExistence type="predicted"/>
<dbReference type="InterPro" id="IPR011990">
    <property type="entry name" value="TPR-like_helical_dom_sf"/>
</dbReference>
<dbReference type="SUPFAM" id="SSF81901">
    <property type="entry name" value="HCP-like"/>
    <property type="match status" value="1"/>
</dbReference>
<accession>A0A246JFW0</accession>
<evidence type="ECO:0000313" key="1">
    <source>
        <dbReference type="EMBL" id="OWQ91420.1"/>
    </source>
</evidence>
<gene>
    <name evidence="1" type="ORF">CDN99_09700</name>
</gene>
<dbReference type="AlphaFoldDB" id="A0A246JFW0"/>
<name>A0A246JFW0_9BURK</name>
<keyword evidence="2" id="KW-1185">Reference proteome</keyword>
<dbReference type="Proteomes" id="UP000197468">
    <property type="component" value="Unassembled WGS sequence"/>
</dbReference>
<evidence type="ECO:0008006" key="3">
    <source>
        <dbReference type="Google" id="ProtNLM"/>
    </source>
</evidence>
<sequence>MYLEGMKGFPRHVPLGLEYLSQVETLREDEAQRLIVEALDLHEIAVHGRVSTLERAARFGSGEAQLRVAIWNLLTQVDQSEAVGWLRLAERSGQDGAKEALTLPASAVDSDDAAVLRVKALLGVPKIGWPELIALVMERALMRKEPRLLLRALAVSLVLGQLSNSTLADQVYAAISFAKSIPDVRITVDTKAIEVLLDDCVDRGNCAAALLLGQALSGNNVGSIGWDMLVQAPNRRKASALLMRAADAGYGEAWTRLYELHANNHSSVANPPMARFFLEKAAASGDVSAQRRLGATILRAAASLRDAEQGMHWLYLASQSQDFQAQALIRTFILPVQGCEADAARGIFEVAKTNGALAARLRVARDFGLTKLEAMTVDIVEGLRPWGLVVGKNPFIQHARLSSPRAIPALSSSTLQTLKRSVGYLADGGVQGSGPRDVELRHRAARLKQALDNHGLSESLYFAKASSDALDAMRGGPRWARQVKVQLDAAMGHEEEELG</sequence>
<protein>
    <recommendedName>
        <fullName evidence="3">Sel1 repeat family protein</fullName>
    </recommendedName>
</protein>
<organism evidence="1 2">
    <name type="scientific">Roseateles aquatilis</name>
    <dbReference type="NCBI Taxonomy" id="431061"/>
    <lineage>
        <taxon>Bacteria</taxon>
        <taxon>Pseudomonadati</taxon>
        <taxon>Pseudomonadota</taxon>
        <taxon>Betaproteobacteria</taxon>
        <taxon>Burkholderiales</taxon>
        <taxon>Sphaerotilaceae</taxon>
        <taxon>Roseateles</taxon>
    </lineage>
</organism>
<reference evidence="1 2" key="1">
    <citation type="journal article" date="2008" name="Int. J. Syst. Evol. Microbiol.">
        <title>Description of Roseateles aquatilis sp. nov. and Roseateles terrae sp. nov., in the class Betaproteobacteria, and emended description of the genus Roseateles.</title>
        <authorList>
            <person name="Gomila M."/>
            <person name="Bowien B."/>
            <person name="Falsen E."/>
            <person name="Moore E.R."/>
            <person name="Lalucat J."/>
        </authorList>
    </citation>
    <scope>NUCLEOTIDE SEQUENCE [LARGE SCALE GENOMIC DNA]</scope>
    <source>
        <strain evidence="1 2">CCUG 48205</strain>
    </source>
</reference>